<sequence>MKQYISIAIIVAIVAGALGYGIGFKIGRQKADADLSAATEKAKKYFPQITDMRSVNGTIKEVGEGRIVMETTGIENPFEELPKVRTVIVGGNTKVVLQEQKDPAQFQRELAEFQKKIPTLKPGEVPADIGRSPTTYTEREISLSEVEVGWNITATSDKNIKMAEEFEATHIAVMSVPAQPPSAPAPATLP</sequence>
<evidence type="ECO:0000313" key="1">
    <source>
        <dbReference type="EMBL" id="OGZ02036.1"/>
    </source>
</evidence>
<organism evidence="1 2">
    <name type="scientific">Candidatus Liptonbacteria bacterium RIFCSPLOWO2_01_FULL_53_13</name>
    <dbReference type="NCBI Taxonomy" id="1798651"/>
    <lineage>
        <taxon>Bacteria</taxon>
        <taxon>Candidatus Liptoniibacteriota</taxon>
    </lineage>
</organism>
<dbReference type="AlphaFoldDB" id="A0A1G2CKW5"/>
<dbReference type="Proteomes" id="UP000178348">
    <property type="component" value="Unassembled WGS sequence"/>
</dbReference>
<reference evidence="1 2" key="1">
    <citation type="journal article" date="2016" name="Nat. Commun.">
        <title>Thousands of microbial genomes shed light on interconnected biogeochemical processes in an aquifer system.</title>
        <authorList>
            <person name="Anantharaman K."/>
            <person name="Brown C.T."/>
            <person name="Hug L.A."/>
            <person name="Sharon I."/>
            <person name="Castelle C.J."/>
            <person name="Probst A.J."/>
            <person name="Thomas B.C."/>
            <person name="Singh A."/>
            <person name="Wilkins M.J."/>
            <person name="Karaoz U."/>
            <person name="Brodie E.L."/>
            <person name="Williams K.H."/>
            <person name="Hubbard S.S."/>
            <person name="Banfield J.F."/>
        </authorList>
    </citation>
    <scope>NUCLEOTIDE SEQUENCE [LARGE SCALE GENOMIC DNA]</scope>
</reference>
<dbReference type="EMBL" id="MHLB01000024">
    <property type="protein sequence ID" value="OGZ02036.1"/>
    <property type="molecule type" value="Genomic_DNA"/>
</dbReference>
<proteinExistence type="predicted"/>
<accession>A0A1G2CKW5</accession>
<protein>
    <submittedName>
        <fullName evidence="1">Uncharacterized protein</fullName>
    </submittedName>
</protein>
<evidence type="ECO:0000313" key="2">
    <source>
        <dbReference type="Proteomes" id="UP000178348"/>
    </source>
</evidence>
<comment type="caution">
    <text evidence="1">The sequence shown here is derived from an EMBL/GenBank/DDBJ whole genome shotgun (WGS) entry which is preliminary data.</text>
</comment>
<gene>
    <name evidence="1" type="ORF">A2946_03805</name>
</gene>
<name>A0A1G2CKW5_9BACT</name>